<evidence type="ECO:0000313" key="1">
    <source>
        <dbReference type="EMBL" id="KAG7352567.1"/>
    </source>
</evidence>
<dbReference type="AlphaFoldDB" id="A0A9K3KZN1"/>
<comment type="caution">
    <text evidence="1">The sequence shown here is derived from an EMBL/GenBank/DDBJ whole genome shotgun (WGS) entry which is preliminary data.</text>
</comment>
<sequence length="182" mass="20026">MAANDENPDIDREEQLHGACCRIPSDFYIRDSVEQKKVVIDCELLRNSDPSRSLSGSLLVDYDDALTKGYVCSIAILLVRYSKTGENQYAVIGAARLVLDGIVECIMGRLGSMYDNVLNHLDGRLAQVTEKFSDSTSQHKIDYNTTNNGVCSAIIIDRYVPGDGVMNVLLDGVNLDSSDEEV</sequence>
<dbReference type="EMBL" id="JAGRRH010000017">
    <property type="protein sequence ID" value="KAG7352567.1"/>
    <property type="molecule type" value="Genomic_DNA"/>
</dbReference>
<organism evidence="1 2">
    <name type="scientific">Nitzschia inconspicua</name>
    <dbReference type="NCBI Taxonomy" id="303405"/>
    <lineage>
        <taxon>Eukaryota</taxon>
        <taxon>Sar</taxon>
        <taxon>Stramenopiles</taxon>
        <taxon>Ochrophyta</taxon>
        <taxon>Bacillariophyta</taxon>
        <taxon>Bacillariophyceae</taxon>
        <taxon>Bacillariophycidae</taxon>
        <taxon>Bacillariales</taxon>
        <taxon>Bacillariaceae</taxon>
        <taxon>Nitzschia</taxon>
    </lineage>
</organism>
<gene>
    <name evidence="1" type="ORF">IV203_008615</name>
</gene>
<accession>A0A9K3KZN1</accession>
<proteinExistence type="predicted"/>
<dbReference type="Proteomes" id="UP000693970">
    <property type="component" value="Unassembled WGS sequence"/>
</dbReference>
<evidence type="ECO:0000313" key="2">
    <source>
        <dbReference type="Proteomes" id="UP000693970"/>
    </source>
</evidence>
<protein>
    <submittedName>
        <fullName evidence="1">Uncharacterized protein</fullName>
    </submittedName>
</protein>
<reference evidence="1" key="2">
    <citation type="submission" date="2021-04" db="EMBL/GenBank/DDBJ databases">
        <authorList>
            <person name="Podell S."/>
        </authorList>
    </citation>
    <scope>NUCLEOTIDE SEQUENCE</scope>
    <source>
        <strain evidence="1">Hildebrandi</strain>
    </source>
</reference>
<name>A0A9K3KZN1_9STRA</name>
<keyword evidence="2" id="KW-1185">Reference proteome</keyword>
<reference evidence="1" key="1">
    <citation type="journal article" date="2021" name="Sci. Rep.">
        <title>Diploid genomic architecture of Nitzschia inconspicua, an elite biomass production diatom.</title>
        <authorList>
            <person name="Oliver A."/>
            <person name="Podell S."/>
            <person name="Pinowska A."/>
            <person name="Traller J.C."/>
            <person name="Smith S.R."/>
            <person name="McClure R."/>
            <person name="Beliaev A."/>
            <person name="Bohutskyi P."/>
            <person name="Hill E.A."/>
            <person name="Rabines A."/>
            <person name="Zheng H."/>
            <person name="Allen L.Z."/>
            <person name="Kuo A."/>
            <person name="Grigoriev I.V."/>
            <person name="Allen A.E."/>
            <person name="Hazlebeck D."/>
            <person name="Allen E.E."/>
        </authorList>
    </citation>
    <scope>NUCLEOTIDE SEQUENCE</scope>
    <source>
        <strain evidence="1">Hildebrandi</strain>
    </source>
</reference>